<feature type="signal peptide" evidence="1">
    <location>
        <begin position="1"/>
        <end position="24"/>
    </location>
</feature>
<evidence type="ECO:0008006" key="4">
    <source>
        <dbReference type="Google" id="ProtNLM"/>
    </source>
</evidence>
<proteinExistence type="predicted"/>
<protein>
    <recommendedName>
        <fullName evidence="4">Peptidase S8/S53 domain-containing protein</fullName>
    </recommendedName>
</protein>
<name>A0ABR3W222_9PEZI</name>
<dbReference type="InterPro" id="IPR036852">
    <property type="entry name" value="Peptidase_S8/S53_dom_sf"/>
</dbReference>
<organism evidence="2 3">
    <name type="scientific">Phialemonium thermophilum</name>
    <dbReference type="NCBI Taxonomy" id="223376"/>
    <lineage>
        <taxon>Eukaryota</taxon>
        <taxon>Fungi</taxon>
        <taxon>Dikarya</taxon>
        <taxon>Ascomycota</taxon>
        <taxon>Pezizomycotina</taxon>
        <taxon>Sordariomycetes</taxon>
        <taxon>Sordariomycetidae</taxon>
        <taxon>Cephalothecales</taxon>
        <taxon>Cephalothecaceae</taxon>
        <taxon>Phialemonium</taxon>
    </lineage>
</organism>
<reference evidence="2 3" key="1">
    <citation type="journal article" date="2024" name="Commun. Biol.">
        <title>Comparative genomic analysis of thermophilic fungi reveals convergent evolutionary adaptations and gene losses.</title>
        <authorList>
            <person name="Steindorff A.S."/>
            <person name="Aguilar-Pontes M.V."/>
            <person name="Robinson A.J."/>
            <person name="Andreopoulos B."/>
            <person name="LaButti K."/>
            <person name="Kuo A."/>
            <person name="Mondo S."/>
            <person name="Riley R."/>
            <person name="Otillar R."/>
            <person name="Haridas S."/>
            <person name="Lipzen A."/>
            <person name="Grimwood J."/>
            <person name="Schmutz J."/>
            <person name="Clum A."/>
            <person name="Reid I.D."/>
            <person name="Moisan M.C."/>
            <person name="Butler G."/>
            <person name="Nguyen T.T.M."/>
            <person name="Dewar K."/>
            <person name="Conant G."/>
            <person name="Drula E."/>
            <person name="Henrissat B."/>
            <person name="Hansel C."/>
            <person name="Singer S."/>
            <person name="Hutchinson M.I."/>
            <person name="de Vries R.P."/>
            <person name="Natvig D.O."/>
            <person name="Powell A.J."/>
            <person name="Tsang A."/>
            <person name="Grigoriev I.V."/>
        </authorList>
    </citation>
    <scope>NUCLEOTIDE SEQUENCE [LARGE SCALE GENOMIC DNA]</scope>
    <source>
        <strain evidence="2 3">ATCC 24622</strain>
    </source>
</reference>
<dbReference type="EMBL" id="JAZHXJ010000797">
    <property type="protein sequence ID" value="KAL1851295.1"/>
    <property type="molecule type" value="Genomic_DNA"/>
</dbReference>
<sequence length="98" mass="10207">MASPHVAGLAAYLIALEGLSGTDAVVGRIRDLARSTGAQVKNNQAGTTNLIANNGNRPSLGDSGFHIIQDERQLPNHNIVFPPREEVLNPGLGAVLSA</sequence>
<dbReference type="Gene3D" id="3.40.50.200">
    <property type="entry name" value="Peptidase S8/S53 domain"/>
    <property type="match status" value="1"/>
</dbReference>
<keyword evidence="1" id="KW-0732">Signal</keyword>
<feature type="chain" id="PRO_5046813262" description="Peptidase S8/S53 domain-containing protein" evidence="1">
    <location>
        <begin position="25"/>
        <end position="98"/>
    </location>
</feature>
<evidence type="ECO:0000256" key="1">
    <source>
        <dbReference type="SAM" id="SignalP"/>
    </source>
</evidence>
<evidence type="ECO:0000313" key="3">
    <source>
        <dbReference type="Proteomes" id="UP001586593"/>
    </source>
</evidence>
<gene>
    <name evidence="2" type="ORF">VTK73DRAFT_9460</name>
</gene>
<evidence type="ECO:0000313" key="2">
    <source>
        <dbReference type="EMBL" id="KAL1851295.1"/>
    </source>
</evidence>
<dbReference type="Proteomes" id="UP001586593">
    <property type="component" value="Unassembled WGS sequence"/>
</dbReference>
<dbReference type="SUPFAM" id="SSF52743">
    <property type="entry name" value="Subtilisin-like"/>
    <property type="match status" value="1"/>
</dbReference>
<comment type="caution">
    <text evidence="2">The sequence shown here is derived from an EMBL/GenBank/DDBJ whole genome shotgun (WGS) entry which is preliminary data.</text>
</comment>
<accession>A0ABR3W222</accession>
<keyword evidence="3" id="KW-1185">Reference proteome</keyword>